<reference evidence="1" key="2">
    <citation type="journal article" date="2015" name="Data Brief">
        <title>Shoot transcriptome of the giant reed, Arundo donax.</title>
        <authorList>
            <person name="Barrero R.A."/>
            <person name="Guerrero F.D."/>
            <person name="Moolhuijzen P."/>
            <person name="Goolsby J.A."/>
            <person name="Tidwell J."/>
            <person name="Bellgard S.E."/>
            <person name="Bellgard M.I."/>
        </authorList>
    </citation>
    <scope>NUCLEOTIDE SEQUENCE</scope>
    <source>
        <tissue evidence="1">Shoot tissue taken approximately 20 cm above the soil surface</tissue>
    </source>
</reference>
<accession>A0A0A9FKI1</accession>
<dbReference type="EMBL" id="GBRH01189108">
    <property type="protein sequence ID" value="JAE08788.1"/>
    <property type="molecule type" value="Transcribed_RNA"/>
</dbReference>
<organism evidence="1">
    <name type="scientific">Arundo donax</name>
    <name type="common">Giant reed</name>
    <name type="synonym">Donax arundinaceus</name>
    <dbReference type="NCBI Taxonomy" id="35708"/>
    <lineage>
        <taxon>Eukaryota</taxon>
        <taxon>Viridiplantae</taxon>
        <taxon>Streptophyta</taxon>
        <taxon>Embryophyta</taxon>
        <taxon>Tracheophyta</taxon>
        <taxon>Spermatophyta</taxon>
        <taxon>Magnoliopsida</taxon>
        <taxon>Liliopsida</taxon>
        <taxon>Poales</taxon>
        <taxon>Poaceae</taxon>
        <taxon>PACMAD clade</taxon>
        <taxon>Arundinoideae</taxon>
        <taxon>Arundineae</taxon>
        <taxon>Arundo</taxon>
    </lineage>
</organism>
<name>A0A0A9FKI1_ARUDO</name>
<sequence length="16" mass="1704">MCNQSLPAVGKDLRAT</sequence>
<reference evidence="1" key="1">
    <citation type="submission" date="2014-09" db="EMBL/GenBank/DDBJ databases">
        <authorList>
            <person name="Magalhaes I.L.F."/>
            <person name="Oliveira U."/>
            <person name="Santos F.R."/>
            <person name="Vidigal T.H.D.A."/>
            <person name="Brescovit A.D."/>
            <person name="Santos A.J."/>
        </authorList>
    </citation>
    <scope>NUCLEOTIDE SEQUENCE</scope>
    <source>
        <tissue evidence="1">Shoot tissue taken approximately 20 cm above the soil surface</tissue>
    </source>
</reference>
<proteinExistence type="predicted"/>
<protein>
    <submittedName>
        <fullName evidence="1">Cyclin B2</fullName>
    </submittedName>
</protein>
<evidence type="ECO:0000313" key="1">
    <source>
        <dbReference type="EMBL" id="JAE08788.1"/>
    </source>
</evidence>
<dbReference type="AlphaFoldDB" id="A0A0A9FKI1"/>